<proteinExistence type="predicted"/>
<evidence type="ECO:0008006" key="3">
    <source>
        <dbReference type="Google" id="ProtNLM"/>
    </source>
</evidence>
<evidence type="ECO:0000313" key="2">
    <source>
        <dbReference type="Proteomes" id="UP000001929"/>
    </source>
</evidence>
<dbReference type="HOGENOM" id="CLU_1668057_0_0_5"/>
<accession>Q2RTC6</accession>
<dbReference type="eggNOG" id="ENOG5033KE1">
    <property type="taxonomic scope" value="Bacteria"/>
</dbReference>
<sequence>MKKILKILVLLIILLAVIAGGGLAAMKFGVLPDMLGLFPAPPTAEAPAREPTVIERLGPPPVFLPMKPIEIPFIVKGELRRRVSVRLRLQVDPESIPVIEKAGDRLHAEYFKALMDFIPTTLESRDTVDLRALKARMLEVSSRVLGPHVVLDVLIQGYYEH</sequence>
<gene>
    <name evidence="1" type="ordered locus">Rru_A1819</name>
</gene>
<organism evidence="1 2">
    <name type="scientific">Rhodospirillum rubrum (strain ATCC 11170 / ATH 1.1.1 / DSM 467 / LMG 4362 / NCIMB 8255 / S1)</name>
    <dbReference type="NCBI Taxonomy" id="269796"/>
    <lineage>
        <taxon>Bacteria</taxon>
        <taxon>Pseudomonadati</taxon>
        <taxon>Pseudomonadota</taxon>
        <taxon>Alphaproteobacteria</taxon>
        <taxon>Rhodospirillales</taxon>
        <taxon>Rhodospirillaceae</taxon>
        <taxon>Rhodospirillum</taxon>
    </lineage>
</organism>
<keyword evidence="2" id="KW-1185">Reference proteome</keyword>
<dbReference type="PATRIC" id="fig|269796.9.peg.1897"/>
<protein>
    <recommendedName>
        <fullName evidence="3">Flagellar protein FliL</fullName>
    </recommendedName>
</protein>
<dbReference type="RefSeq" id="WP_011389572.1">
    <property type="nucleotide sequence ID" value="NC_007643.1"/>
</dbReference>
<dbReference type="STRING" id="269796.Rru_A1819"/>
<dbReference type="AlphaFoldDB" id="Q2RTC6"/>
<evidence type="ECO:0000313" key="1">
    <source>
        <dbReference type="EMBL" id="ABC22619.1"/>
    </source>
</evidence>
<dbReference type="Proteomes" id="UP000001929">
    <property type="component" value="Chromosome"/>
</dbReference>
<dbReference type="EnsemblBacteria" id="ABC22619">
    <property type="protein sequence ID" value="ABC22619"/>
    <property type="gene ID" value="Rru_A1819"/>
</dbReference>
<reference evidence="1 2" key="1">
    <citation type="journal article" date="2011" name="Stand. Genomic Sci.">
        <title>Complete genome sequence of Rhodospirillum rubrum type strain (S1).</title>
        <authorList>
            <person name="Munk A.C."/>
            <person name="Copeland A."/>
            <person name="Lucas S."/>
            <person name="Lapidus A."/>
            <person name="Del Rio T.G."/>
            <person name="Barry K."/>
            <person name="Detter J.C."/>
            <person name="Hammon N."/>
            <person name="Israni S."/>
            <person name="Pitluck S."/>
            <person name="Brettin T."/>
            <person name="Bruce D."/>
            <person name="Han C."/>
            <person name="Tapia R."/>
            <person name="Gilna P."/>
            <person name="Schmutz J."/>
            <person name="Larimer F."/>
            <person name="Land M."/>
            <person name="Kyrpides N.C."/>
            <person name="Mavromatis K."/>
            <person name="Richardson P."/>
            <person name="Rohde M."/>
            <person name="Goker M."/>
            <person name="Klenk H.P."/>
            <person name="Zhang Y."/>
            <person name="Roberts G.P."/>
            <person name="Reslewic S."/>
            <person name="Schwartz D.C."/>
        </authorList>
    </citation>
    <scope>NUCLEOTIDE SEQUENCE [LARGE SCALE GENOMIC DNA]</scope>
    <source>
        <strain evidence="2">ATCC 11170 / ATH 1.1.1 / DSM 467 / LMG 4362 / NCIMB 8255 / S1</strain>
    </source>
</reference>
<name>Q2RTC6_RHORT</name>
<dbReference type="KEGG" id="rru:Rru_A1819"/>
<dbReference type="EMBL" id="CP000230">
    <property type="protein sequence ID" value="ABC22619.1"/>
    <property type="molecule type" value="Genomic_DNA"/>
</dbReference>